<feature type="compositionally biased region" description="Basic residues" evidence="1">
    <location>
        <begin position="328"/>
        <end position="337"/>
    </location>
</feature>
<dbReference type="RefSeq" id="WP_003962703.1">
    <property type="nucleotide sequence ID" value="NZ_CM000913.1"/>
</dbReference>
<dbReference type="KEGG" id="sclf:BB341_00890"/>
<protein>
    <submittedName>
        <fullName evidence="2">Uncharacterized protein</fullName>
    </submittedName>
</protein>
<feature type="region of interest" description="Disordered" evidence="1">
    <location>
        <begin position="87"/>
        <end position="117"/>
    </location>
</feature>
<dbReference type="InterPro" id="IPR042104">
    <property type="entry name" value="PKS_dehydratase_sf"/>
</dbReference>
<accession>E2Q1H1</accession>
<dbReference type="Proteomes" id="UP000002357">
    <property type="component" value="Chromosome"/>
</dbReference>
<evidence type="ECO:0000313" key="3">
    <source>
        <dbReference type="Proteomes" id="UP000002357"/>
    </source>
</evidence>
<keyword evidence="3" id="KW-1185">Reference proteome</keyword>
<dbReference type="AlphaFoldDB" id="E2Q1H1"/>
<name>E2Q1H1_STRCL</name>
<sequence>MSTSGGAPAREPAGAVAERLFRLGEPAEEHHLRHWWSLRLSAAGESLAACHLIGSRPVVPDVLWLECAAEAATRLLPGPVRAMTGVRFERPPEPGASGGPPPLWIGAQPPVHPPARGPAAVRVVIRADAPEREPPDPPGPPVAEATVHIGPLARAPAPLRLPRWPARPSTDPCQQPGGPLLLSGPFTALTRIQRHPWGGSGEFVPGPGDPAGATAGCALPLLALDCLLRMQCQPPLARGDLLPVYVPLRLAAVEFFAPYPDSALARLPVVLLHRPAPAPDSGVLTLLDPVRPVLRLTVAANRLLGRYDSRAGRWERPSAPGAGDGHGHGKAPRTRPLRRGDGRAGP</sequence>
<organism evidence="2 3">
    <name type="scientific">Streptomyces clavuligerus</name>
    <dbReference type="NCBI Taxonomy" id="1901"/>
    <lineage>
        <taxon>Bacteria</taxon>
        <taxon>Bacillati</taxon>
        <taxon>Actinomycetota</taxon>
        <taxon>Actinomycetes</taxon>
        <taxon>Kitasatosporales</taxon>
        <taxon>Streptomycetaceae</taxon>
        <taxon>Streptomyces</taxon>
    </lineage>
</organism>
<proteinExistence type="predicted"/>
<evidence type="ECO:0000256" key="1">
    <source>
        <dbReference type="SAM" id="MobiDB-lite"/>
    </source>
</evidence>
<evidence type="ECO:0000313" key="2">
    <source>
        <dbReference type="EMBL" id="EFG10597.1"/>
    </source>
</evidence>
<dbReference type="GeneID" id="93728078"/>
<feature type="region of interest" description="Disordered" evidence="1">
    <location>
        <begin position="314"/>
        <end position="346"/>
    </location>
</feature>
<gene>
    <name evidence="2" type="ORF">SCLAV_5530</name>
</gene>
<dbReference type="EMBL" id="CM000913">
    <property type="protein sequence ID" value="EFG10597.1"/>
    <property type="molecule type" value="Genomic_DNA"/>
</dbReference>
<reference evidence="2 3" key="1">
    <citation type="journal article" date="2010" name="Genome Biol. Evol.">
        <title>The sequence of a 1.8-mb bacterial linear plasmid reveals a rich evolutionary reservoir of secondary metabolic pathways.</title>
        <authorList>
            <person name="Medema M.H."/>
            <person name="Trefzer A."/>
            <person name="Kovalchuk A."/>
            <person name="van den Berg M."/>
            <person name="Mueller U."/>
            <person name="Heijne W."/>
            <person name="Wu L."/>
            <person name="Alam M.T."/>
            <person name="Ronning C.M."/>
            <person name="Nierman W.C."/>
            <person name="Bovenberg R.A.L."/>
            <person name="Breitling R."/>
            <person name="Takano E."/>
        </authorList>
    </citation>
    <scope>NUCLEOTIDE SEQUENCE [LARGE SCALE GENOMIC DNA]</scope>
    <source>
        <strain evidence="3">ATCC 27064 / DSM 738 / JCM 4710 / NBRC 13307 / NCIMB 12785 / NRRL 3585 / VKM Ac-602</strain>
    </source>
</reference>
<dbReference type="Gene3D" id="3.10.129.110">
    <property type="entry name" value="Polyketide synthase dehydratase"/>
    <property type="match status" value="1"/>
</dbReference>